<dbReference type="RefSeq" id="WP_397715040.1">
    <property type="nucleotide sequence ID" value="NZ_JBIRGN010000004.1"/>
</dbReference>
<evidence type="ECO:0000313" key="3">
    <source>
        <dbReference type="Proteomes" id="UP001610818"/>
    </source>
</evidence>
<dbReference type="EMBL" id="JBIRGQ010000004">
    <property type="protein sequence ID" value="MFH8548373.1"/>
    <property type="molecule type" value="Genomic_DNA"/>
</dbReference>
<evidence type="ECO:0000259" key="1">
    <source>
        <dbReference type="Pfam" id="PF04149"/>
    </source>
</evidence>
<dbReference type="InterPro" id="IPR007278">
    <property type="entry name" value="DUF397"/>
</dbReference>
<dbReference type="Pfam" id="PF04149">
    <property type="entry name" value="DUF397"/>
    <property type="match status" value="1"/>
</dbReference>
<dbReference type="Proteomes" id="UP001610818">
    <property type="component" value="Unassembled WGS sequence"/>
</dbReference>
<sequence>MSRTSAASRAFTEAEVESVKANWHKSTYSGASNGCIEHTKLSADQRAIRDTKNREFGSLVFDSAAWRAFITGINSGILQI</sequence>
<organism evidence="2 3">
    <name type="scientific">Streptomyces longisporoflavus</name>
    <dbReference type="NCBI Taxonomy" id="28044"/>
    <lineage>
        <taxon>Bacteria</taxon>
        <taxon>Bacillati</taxon>
        <taxon>Actinomycetota</taxon>
        <taxon>Actinomycetes</taxon>
        <taxon>Kitasatosporales</taxon>
        <taxon>Streptomycetaceae</taxon>
        <taxon>Streptomyces</taxon>
    </lineage>
</organism>
<reference evidence="2 3" key="1">
    <citation type="submission" date="2024-10" db="EMBL/GenBank/DDBJ databases">
        <title>The Natural Products Discovery Center: Release of the First 8490 Sequenced Strains for Exploring Actinobacteria Biosynthetic Diversity.</title>
        <authorList>
            <person name="Kalkreuter E."/>
            <person name="Kautsar S.A."/>
            <person name="Yang D."/>
            <person name="Bader C.D."/>
            <person name="Teijaro C.N."/>
            <person name="Fluegel L."/>
            <person name="Davis C.M."/>
            <person name="Simpson J.R."/>
            <person name="Lauterbach L."/>
            <person name="Steele A.D."/>
            <person name="Gui C."/>
            <person name="Meng S."/>
            <person name="Li G."/>
            <person name="Viehrig K."/>
            <person name="Ye F."/>
            <person name="Su P."/>
            <person name="Kiefer A.F."/>
            <person name="Nichols A."/>
            <person name="Cepeda A.J."/>
            <person name="Yan W."/>
            <person name="Fan B."/>
            <person name="Jiang Y."/>
            <person name="Adhikari A."/>
            <person name="Zheng C.-J."/>
            <person name="Schuster L."/>
            <person name="Cowan T.M."/>
            <person name="Smanski M.J."/>
            <person name="Chevrette M.G."/>
            <person name="De Carvalho L.P.S."/>
            <person name="Shen B."/>
        </authorList>
    </citation>
    <scope>NUCLEOTIDE SEQUENCE [LARGE SCALE GENOMIC DNA]</scope>
    <source>
        <strain evidence="2 3">NPDC017990</strain>
    </source>
</reference>
<protein>
    <submittedName>
        <fullName evidence="2">DUF397 domain-containing protein</fullName>
    </submittedName>
</protein>
<feature type="domain" description="DUF397" evidence="1">
    <location>
        <begin position="21"/>
        <end position="73"/>
    </location>
</feature>
<name>A0ABW7QUH1_9ACTN</name>
<comment type="caution">
    <text evidence="2">The sequence shown here is derived from an EMBL/GenBank/DDBJ whole genome shotgun (WGS) entry which is preliminary data.</text>
</comment>
<accession>A0ABW7QUH1</accession>
<gene>
    <name evidence="2" type="ORF">ACH4F9_25485</name>
</gene>
<proteinExistence type="predicted"/>
<keyword evidence="3" id="KW-1185">Reference proteome</keyword>
<evidence type="ECO:0000313" key="2">
    <source>
        <dbReference type="EMBL" id="MFH8548373.1"/>
    </source>
</evidence>